<dbReference type="SUPFAM" id="SSF56672">
    <property type="entry name" value="DNA/RNA polymerases"/>
    <property type="match status" value="1"/>
</dbReference>
<dbReference type="AlphaFoldDB" id="A0A2B4S638"/>
<protein>
    <submittedName>
        <fullName evidence="2">Transposon TX1 uncharacterized 149 kDa protein</fullName>
    </submittedName>
</protein>
<dbReference type="OrthoDB" id="5985917at2759"/>
<feature type="domain" description="Reverse transcriptase" evidence="1">
    <location>
        <begin position="1"/>
        <end position="259"/>
    </location>
</feature>
<evidence type="ECO:0000313" key="2">
    <source>
        <dbReference type="EMBL" id="PFX24018.1"/>
    </source>
</evidence>
<dbReference type="CDD" id="cd01650">
    <property type="entry name" value="RT_nLTR_like"/>
    <property type="match status" value="1"/>
</dbReference>
<dbReference type="PANTHER" id="PTHR19446">
    <property type="entry name" value="REVERSE TRANSCRIPTASES"/>
    <property type="match status" value="1"/>
</dbReference>
<dbReference type="Pfam" id="PF00078">
    <property type="entry name" value="RVT_1"/>
    <property type="match status" value="1"/>
</dbReference>
<accession>A0A2B4S638</accession>
<proteinExistence type="predicted"/>
<comment type="caution">
    <text evidence="2">The sequence shown here is derived from an EMBL/GenBank/DDBJ whole genome shotgun (WGS) entry which is preliminary data.</text>
</comment>
<organism evidence="2 3">
    <name type="scientific">Stylophora pistillata</name>
    <name type="common">Smooth cauliflower coral</name>
    <dbReference type="NCBI Taxonomy" id="50429"/>
    <lineage>
        <taxon>Eukaryota</taxon>
        <taxon>Metazoa</taxon>
        <taxon>Cnidaria</taxon>
        <taxon>Anthozoa</taxon>
        <taxon>Hexacorallia</taxon>
        <taxon>Scleractinia</taxon>
        <taxon>Astrocoeniina</taxon>
        <taxon>Pocilloporidae</taxon>
        <taxon>Stylophora</taxon>
    </lineage>
</organism>
<dbReference type="InterPro" id="IPR000477">
    <property type="entry name" value="RT_dom"/>
</dbReference>
<dbReference type="EMBL" id="LSMT01000189">
    <property type="protein sequence ID" value="PFX24018.1"/>
    <property type="molecule type" value="Genomic_DNA"/>
</dbReference>
<dbReference type="Proteomes" id="UP000225706">
    <property type="component" value="Unassembled WGS sequence"/>
</dbReference>
<sequence>MDGYICADEKGDRLDPRNWRPISLLNVDYKIASRCIAGRLLKVIHSIVNKDQTCGVPGRYIGENVAFLRDVVDFATSSGSPVAILSFDQEKAFDRVDWGFVLATLEALGFGPSFVSWVELFYREVRSAVNVNGHLTSFFRLSRGVRQGCPRSPLLYVLVAEMFAVNLRSNPRIQGISFPEVGSVSPIVQYADDTSLVLSSDDSMKAAFEAFALLENASGSKLHLAKSKGLWLGGWSGRSDPPVMLDWSSSRLKVLGIFTGPGNLEEVNWRPRIDAVDHVLKSWRSRSLSFRGKALVFNALPLFRVWYVASLIHMPAWMCKELSFLAFSFFWSGKRELVSRSAVTQSPVFGGFSVVDVRFKVYALLGQWVKRFVSSPSSWPGAVDVIARVKTRLRFHLKIFFRRFTSTRRRCFFHRQWGARGTVASVVNYTLVFTI</sequence>
<evidence type="ECO:0000313" key="3">
    <source>
        <dbReference type="Proteomes" id="UP000225706"/>
    </source>
</evidence>
<evidence type="ECO:0000259" key="1">
    <source>
        <dbReference type="PROSITE" id="PS50878"/>
    </source>
</evidence>
<name>A0A2B4S638_STYPI</name>
<dbReference type="InterPro" id="IPR043502">
    <property type="entry name" value="DNA/RNA_pol_sf"/>
</dbReference>
<gene>
    <name evidence="2" type="ORF">AWC38_SpisGene11400</name>
</gene>
<reference evidence="3" key="1">
    <citation type="journal article" date="2017" name="bioRxiv">
        <title>Comparative analysis of the genomes of Stylophora pistillata and Acropora digitifera provides evidence for extensive differences between species of corals.</title>
        <authorList>
            <person name="Voolstra C.R."/>
            <person name="Li Y."/>
            <person name="Liew Y.J."/>
            <person name="Baumgarten S."/>
            <person name="Zoccola D."/>
            <person name="Flot J.-F."/>
            <person name="Tambutte S."/>
            <person name="Allemand D."/>
            <person name="Aranda M."/>
        </authorList>
    </citation>
    <scope>NUCLEOTIDE SEQUENCE [LARGE SCALE GENOMIC DNA]</scope>
</reference>
<dbReference type="PROSITE" id="PS50878">
    <property type="entry name" value="RT_POL"/>
    <property type="match status" value="1"/>
</dbReference>
<keyword evidence="3" id="KW-1185">Reference proteome</keyword>